<feature type="compositionally biased region" description="Basic and acidic residues" evidence="1">
    <location>
        <begin position="108"/>
        <end position="117"/>
    </location>
</feature>
<name>A0ABN7I3S9_9BURK</name>
<evidence type="ECO:0008006" key="4">
    <source>
        <dbReference type="Google" id="ProtNLM"/>
    </source>
</evidence>
<feature type="compositionally biased region" description="Acidic residues" evidence="1">
    <location>
        <begin position="74"/>
        <end position="88"/>
    </location>
</feature>
<keyword evidence="3" id="KW-1185">Reference proteome</keyword>
<protein>
    <recommendedName>
        <fullName evidence="4">DUF5709 domain-containing protein</fullName>
    </recommendedName>
</protein>
<feature type="compositionally biased region" description="Basic and acidic residues" evidence="1">
    <location>
        <begin position="189"/>
        <end position="203"/>
    </location>
</feature>
<dbReference type="EMBL" id="CAJHCQ010000013">
    <property type="protein sequence ID" value="CAD6548644.1"/>
    <property type="molecule type" value="Genomic_DNA"/>
</dbReference>
<sequence length="263" mass="27948">MMIGVPTGIRAHPSGPGHFDISTPMAGRTLGRNDGVDTSASQGIELEVTRHVQDEDGRAAGYNELPEHERGITDEELDDGPLTAEEESVLAKVHERELGDYDIPFDADDPRWSHDGPEFDDSRDDAARAADSGEAEGLEASRPDTNAPRPGDDEPGDAARARSESEEGLSLKGETHDEATARTEAALEEEGKAQADEDAKDFKLTGSDRPADANPDQPDLVSRQGAPALLPSSTARARRTTSAPSTPSKSKRCATWASPSASP</sequence>
<accession>A0ABN7I3S9</accession>
<evidence type="ECO:0000313" key="3">
    <source>
        <dbReference type="Proteomes" id="UP000656319"/>
    </source>
</evidence>
<gene>
    <name evidence="2" type="ORF">LMG27952_04762</name>
</gene>
<feature type="compositionally biased region" description="Low complexity" evidence="1">
    <location>
        <begin position="231"/>
        <end position="248"/>
    </location>
</feature>
<proteinExistence type="predicted"/>
<evidence type="ECO:0000256" key="1">
    <source>
        <dbReference type="SAM" id="MobiDB-lite"/>
    </source>
</evidence>
<feature type="region of interest" description="Disordered" evidence="1">
    <location>
        <begin position="52"/>
        <end position="263"/>
    </location>
</feature>
<comment type="caution">
    <text evidence="2">The sequence shown here is derived from an EMBL/GenBank/DDBJ whole genome shotgun (WGS) entry which is preliminary data.</text>
</comment>
<organism evidence="2 3">
    <name type="scientific">Paraburkholderia hiiakae</name>
    <dbReference type="NCBI Taxonomy" id="1081782"/>
    <lineage>
        <taxon>Bacteria</taxon>
        <taxon>Pseudomonadati</taxon>
        <taxon>Pseudomonadota</taxon>
        <taxon>Betaproteobacteria</taxon>
        <taxon>Burkholderiales</taxon>
        <taxon>Burkholderiaceae</taxon>
        <taxon>Paraburkholderia</taxon>
    </lineage>
</organism>
<dbReference type="Proteomes" id="UP000656319">
    <property type="component" value="Unassembled WGS sequence"/>
</dbReference>
<reference evidence="2 3" key="1">
    <citation type="submission" date="2020-10" db="EMBL/GenBank/DDBJ databases">
        <authorList>
            <person name="Peeters C."/>
        </authorList>
    </citation>
    <scope>NUCLEOTIDE SEQUENCE [LARGE SCALE GENOMIC DNA]</scope>
    <source>
        <strain evidence="2 3">LMG 27952</strain>
    </source>
</reference>
<evidence type="ECO:0000313" key="2">
    <source>
        <dbReference type="EMBL" id="CAD6548644.1"/>
    </source>
</evidence>